<dbReference type="PANTHER" id="PTHR37422:SF13">
    <property type="entry name" value="LIPOPOLYSACCHARIDE BIOSYNTHESIS PROTEIN PA4999-RELATED"/>
    <property type="match status" value="1"/>
</dbReference>
<feature type="transmembrane region" description="Helical" evidence="5">
    <location>
        <begin position="21"/>
        <end position="44"/>
    </location>
</feature>
<dbReference type="Pfam" id="PF04932">
    <property type="entry name" value="Wzy_C"/>
    <property type="match status" value="1"/>
</dbReference>
<dbReference type="Proteomes" id="UP000002366">
    <property type="component" value="Chromosome"/>
</dbReference>
<accession>D5EG51</accession>
<evidence type="ECO:0000313" key="8">
    <source>
        <dbReference type="Proteomes" id="UP000002366"/>
    </source>
</evidence>
<dbReference type="InterPro" id="IPR007016">
    <property type="entry name" value="O-antigen_ligase-rel_domated"/>
</dbReference>
<feature type="transmembrane region" description="Helical" evidence="5">
    <location>
        <begin position="213"/>
        <end position="231"/>
    </location>
</feature>
<feature type="transmembrane region" description="Helical" evidence="5">
    <location>
        <begin position="56"/>
        <end position="75"/>
    </location>
</feature>
<evidence type="ECO:0000256" key="2">
    <source>
        <dbReference type="ARBA" id="ARBA00022692"/>
    </source>
</evidence>
<gene>
    <name evidence="7" type="ordered locus">Amico_1416</name>
</gene>
<dbReference type="KEGG" id="aco:Amico_1416"/>
<dbReference type="OrthoDB" id="2046at2"/>
<keyword evidence="8" id="KW-1185">Reference proteome</keyword>
<feature type="transmembrane region" description="Helical" evidence="5">
    <location>
        <begin position="116"/>
        <end position="138"/>
    </location>
</feature>
<feature type="transmembrane region" description="Helical" evidence="5">
    <location>
        <begin position="192"/>
        <end position="208"/>
    </location>
</feature>
<evidence type="ECO:0000256" key="1">
    <source>
        <dbReference type="ARBA" id="ARBA00004141"/>
    </source>
</evidence>
<keyword evidence="2 5" id="KW-0812">Transmembrane</keyword>
<evidence type="ECO:0000256" key="4">
    <source>
        <dbReference type="ARBA" id="ARBA00023136"/>
    </source>
</evidence>
<dbReference type="STRING" id="572547.Amico_1416"/>
<organism evidence="7 8">
    <name type="scientific">Aminobacterium colombiense (strain DSM 12261 / ALA-1)</name>
    <dbReference type="NCBI Taxonomy" id="572547"/>
    <lineage>
        <taxon>Bacteria</taxon>
        <taxon>Thermotogati</taxon>
        <taxon>Synergistota</taxon>
        <taxon>Synergistia</taxon>
        <taxon>Synergistales</taxon>
        <taxon>Aminobacteriaceae</taxon>
        <taxon>Aminobacterium</taxon>
    </lineage>
</organism>
<feature type="transmembrane region" description="Helical" evidence="5">
    <location>
        <begin position="361"/>
        <end position="385"/>
    </location>
</feature>
<dbReference type="EMBL" id="CP001997">
    <property type="protein sequence ID" value="ADE57533.1"/>
    <property type="molecule type" value="Genomic_DNA"/>
</dbReference>
<feature type="transmembrane region" description="Helical" evidence="5">
    <location>
        <begin position="429"/>
        <end position="451"/>
    </location>
</feature>
<reference evidence="7 8" key="1">
    <citation type="journal article" date="2010" name="Stand. Genomic Sci.">
        <title>Complete genome sequence of Aminobacterium colombiense type strain (ALA-1).</title>
        <authorList>
            <person name="Chertkov O."/>
            <person name="Sikorski J."/>
            <person name="Brambilla E."/>
            <person name="Lapidus A."/>
            <person name="Copeland A."/>
            <person name="Glavina Del Rio T."/>
            <person name="Nolan M."/>
            <person name="Lucas S."/>
            <person name="Tice H."/>
            <person name="Cheng J.F."/>
            <person name="Han C."/>
            <person name="Detter J.C."/>
            <person name="Bruce D."/>
            <person name="Tapia R."/>
            <person name="Goodwin L."/>
            <person name="Pitluck S."/>
            <person name="Liolios K."/>
            <person name="Ivanova N."/>
            <person name="Mavromatis K."/>
            <person name="Ovchinnikova G."/>
            <person name="Pati A."/>
            <person name="Chen A."/>
            <person name="Palaniappan K."/>
            <person name="Land M."/>
            <person name="Hauser L."/>
            <person name="Chang Y.J."/>
            <person name="Jeffries C.D."/>
            <person name="Spring S."/>
            <person name="Rohde M."/>
            <person name="Goker M."/>
            <person name="Bristow J."/>
            <person name="Eisen J.A."/>
            <person name="Markowitz V."/>
            <person name="Hugenholtz P."/>
            <person name="Kyrpides N.C."/>
            <person name="Klenk H.P."/>
        </authorList>
    </citation>
    <scope>NUCLEOTIDE SEQUENCE [LARGE SCALE GENOMIC DNA]</scope>
    <source>
        <strain evidence="8">DSM 12261 / ALA-1</strain>
    </source>
</reference>
<dbReference type="eggNOG" id="COG3307">
    <property type="taxonomic scope" value="Bacteria"/>
</dbReference>
<comment type="subcellular location">
    <subcellularLocation>
        <location evidence="1">Membrane</location>
        <topology evidence="1">Multi-pass membrane protein</topology>
    </subcellularLocation>
</comment>
<name>D5EG51_AMICL</name>
<keyword evidence="3 5" id="KW-1133">Transmembrane helix</keyword>
<sequence>MRRQAMDRINKMKDPSFSNESPSFLMEGFLFSCFFAMLIFPNMVFSGNHWFQSLHLLKWVTAFVPIALIVLVLWASSFNKRVVFFFSVDFFALIWLAFLVYITLQPLWVPISSPPTFLRSWFFFAGLWVLYVVASNFFSMEFLSFMLWGSAISGTLSVFFAELQLRGMNGFFPFILATPGHYIANTGQQNMLGLWLAICVLNTMYLYIKKKTIVSGIPIIIFMAVIEWGLWNTTSRSAIFGIGAGIIFMLIMSLRTQSREIQKKSLAVILIFFVILGVTIEMNKGRIGTLRQKFADVLENPASVGKRDSIWLTSWYMFRSHPLQGVGLGQYKWHYLEAQRSMRALHPEKAWQFTYWAHNEYLQWLCETGIVGGLWLLLLAGWWLWSFGGIIWRKIRLPHEILWGTSLIALILGTGLWTRPFHRIENVLWMVVAFAIANKEILGTQPLFSFFRKSKKAFFTLLGVGVLLGLLFLGQGMYGDYLLSSSFNVKDVDLQRDYLERAGKSFMVQDLAQKQLAYHYLNTGERLRNPQMVSAGLNRLYDVFQHEPHGKDLGILLNWGHRLNNETLLNELSPYTQ</sequence>
<dbReference type="GO" id="GO:0016020">
    <property type="term" value="C:membrane"/>
    <property type="evidence" value="ECO:0007669"/>
    <property type="project" value="UniProtKB-SubCell"/>
</dbReference>
<evidence type="ECO:0000313" key="7">
    <source>
        <dbReference type="EMBL" id="ADE57533.1"/>
    </source>
</evidence>
<feature type="transmembrane region" description="Helical" evidence="5">
    <location>
        <begin position="82"/>
        <end position="104"/>
    </location>
</feature>
<feature type="transmembrane region" description="Helical" evidence="5">
    <location>
        <begin position="266"/>
        <end position="283"/>
    </location>
</feature>
<dbReference type="AlphaFoldDB" id="D5EG51"/>
<feature type="transmembrane region" description="Helical" evidence="5">
    <location>
        <begin position="237"/>
        <end position="254"/>
    </location>
</feature>
<dbReference type="InterPro" id="IPR051533">
    <property type="entry name" value="WaaL-like"/>
</dbReference>
<keyword evidence="4 5" id="KW-0472">Membrane</keyword>
<evidence type="ECO:0000256" key="3">
    <source>
        <dbReference type="ARBA" id="ARBA00022989"/>
    </source>
</evidence>
<protein>
    <submittedName>
        <fullName evidence="7">O-antigen polymerase</fullName>
    </submittedName>
</protein>
<evidence type="ECO:0000256" key="5">
    <source>
        <dbReference type="SAM" id="Phobius"/>
    </source>
</evidence>
<feature type="transmembrane region" description="Helical" evidence="5">
    <location>
        <begin position="397"/>
        <end position="417"/>
    </location>
</feature>
<dbReference type="PANTHER" id="PTHR37422">
    <property type="entry name" value="TEICHURONIC ACID BIOSYNTHESIS PROTEIN TUAE"/>
    <property type="match status" value="1"/>
</dbReference>
<dbReference type="HOGENOM" id="CLU_472249_0_0_0"/>
<feature type="transmembrane region" description="Helical" evidence="5">
    <location>
        <begin position="145"/>
        <end position="165"/>
    </location>
</feature>
<feature type="domain" description="O-antigen ligase-related" evidence="6">
    <location>
        <begin position="228"/>
        <end position="375"/>
    </location>
</feature>
<evidence type="ECO:0000259" key="6">
    <source>
        <dbReference type="Pfam" id="PF04932"/>
    </source>
</evidence>
<feature type="transmembrane region" description="Helical" evidence="5">
    <location>
        <begin position="458"/>
        <end position="478"/>
    </location>
</feature>
<proteinExistence type="predicted"/>